<dbReference type="SUPFAM" id="SSF48452">
    <property type="entry name" value="TPR-like"/>
    <property type="match status" value="1"/>
</dbReference>
<dbReference type="OrthoDB" id="362592at2"/>
<reference evidence="4" key="1">
    <citation type="submission" date="2016-10" db="EMBL/GenBank/DDBJ databases">
        <authorList>
            <person name="Varghese N."/>
            <person name="Submissions S."/>
        </authorList>
    </citation>
    <scope>NUCLEOTIDE SEQUENCE [LARGE SCALE GENOMIC DNA]</scope>
    <source>
        <strain evidence="4">XBD1002</strain>
    </source>
</reference>
<dbReference type="RefSeq" id="WP_074929572.1">
    <property type="nucleotide sequence ID" value="NZ_FORI01000001.1"/>
</dbReference>
<evidence type="ECO:0000313" key="3">
    <source>
        <dbReference type="EMBL" id="SFI37939.1"/>
    </source>
</evidence>
<evidence type="ECO:0000256" key="1">
    <source>
        <dbReference type="PROSITE-ProRule" id="PRU00339"/>
    </source>
</evidence>
<name>A0A1I3HQS2_9SPIR</name>
<sequence length="301" mass="35633">MKKRFLISIIALFVMSALFAQSNSEQFWNLWQDDKYDEATEFLGKWEKKSKKDPELYVCYFNMYIMQARNEQMHVESFLPPNFNGQYMEGKNENGDKIYIYSVIEYDDDLCAKAFEYIDKGLSYNPKRLDMHFGKAQLYFMLAEYEKQAEVIKHIMELNKKYKDSWLWSNNETIKSAQVGFAASIHEYILKWYNTKNPATYPMMKEISALYVEQYPDDIRAYNDAGIAAMFTNDLESAKKYFQKGYELDPSDMILLGNLARICYNLGDTETAYKYYKIMSESENPDESEYAKNILKNYFNE</sequence>
<keyword evidence="4" id="KW-1185">Reference proteome</keyword>
<dbReference type="Gene3D" id="1.25.40.10">
    <property type="entry name" value="Tetratricopeptide repeat domain"/>
    <property type="match status" value="2"/>
</dbReference>
<dbReference type="Pfam" id="PF13181">
    <property type="entry name" value="TPR_8"/>
    <property type="match status" value="2"/>
</dbReference>
<dbReference type="Proteomes" id="UP000182737">
    <property type="component" value="Unassembled WGS sequence"/>
</dbReference>
<dbReference type="InterPro" id="IPR011990">
    <property type="entry name" value="TPR-like_helical_dom_sf"/>
</dbReference>
<organism evidence="3 4">
    <name type="scientific">Treponema bryantii</name>
    <dbReference type="NCBI Taxonomy" id="163"/>
    <lineage>
        <taxon>Bacteria</taxon>
        <taxon>Pseudomonadati</taxon>
        <taxon>Spirochaetota</taxon>
        <taxon>Spirochaetia</taxon>
        <taxon>Spirochaetales</taxon>
        <taxon>Treponemataceae</taxon>
        <taxon>Treponema</taxon>
    </lineage>
</organism>
<dbReference type="EMBL" id="FORI01000001">
    <property type="protein sequence ID" value="SFI37939.1"/>
    <property type="molecule type" value="Genomic_DNA"/>
</dbReference>
<feature type="chain" id="PRO_5010378150" evidence="2">
    <location>
        <begin position="21"/>
        <end position="301"/>
    </location>
</feature>
<dbReference type="SMART" id="SM00028">
    <property type="entry name" value="TPR"/>
    <property type="match status" value="3"/>
</dbReference>
<evidence type="ECO:0000313" key="4">
    <source>
        <dbReference type="Proteomes" id="UP000182737"/>
    </source>
</evidence>
<evidence type="ECO:0000256" key="2">
    <source>
        <dbReference type="SAM" id="SignalP"/>
    </source>
</evidence>
<dbReference type="PROSITE" id="PS50005">
    <property type="entry name" value="TPR"/>
    <property type="match status" value="1"/>
</dbReference>
<accession>A0A1I3HQS2</accession>
<dbReference type="InterPro" id="IPR019734">
    <property type="entry name" value="TPR_rpt"/>
</dbReference>
<keyword evidence="2" id="KW-0732">Signal</keyword>
<gene>
    <name evidence="3" type="ORF">SAMN04487775_1014</name>
</gene>
<protein>
    <submittedName>
        <fullName evidence="3">TPR repeat-containing protein</fullName>
    </submittedName>
</protein>
<feature type="signal peptide" evidence="2">
    <location>
        <begin position="1"/>
        <end position="20"/>
    </location>
</feature>
<keyword evidence="1" id="KW-0802">TPR repeat</keyword>
<dbReference type="AlphaFoldDB" id="A0A1I3HQS2"/>
<feature type="repeat" description="TPR" evidence="1">
    <location>
        <begin position="219"/>
        <end position="252"/>
    </location>
</feature>
<proteinExistence type="predicted"/>